<evidence type="ECO:0000313" key="2">
    <source>
        <dbReference type="EMBL" id="SVE32124.1"/>
    </source>
</evidence>
<dbReference type="EMBL" id="UINC01209203">
    <property type="protein sequence ID" value="SVE32124.1"/>
    <property type="molecule type" value="Genomic_DNA"/>
</dbReference>
<sequence>ERTESTIALYKERQSNLGQQREDAAGQITALKEQMERIAKQIGEREREREQLEIALRLDEGRLTGRQRSLDELTKQVTTAERQIEDGKATLINMMNEGARIENQLSTIENRAEYSQTQRARLDQALGALKRSSEEFGLKLDESRRRVKDLGAKVASTLADVGEMTQQLETAQTGVRKLEAEMRGQQDTLAMAMSRVKSLEDLQRSHEGYYLGVRAVLRMHEERPEDLGGICGVVAELVRT</sequence>
<dbReference type="Gene3D" id="1.20.1060.20">
    <property type="match status" value="1"/>
</dbReference>
<keyword evidence="1" id="KW-0175">Coiled coil</keyword>
<proteinExistence type="predicted"/>
<evidence type="ECO:0008006" key="3">
    <source>
        <dbReference type="Google" id="ProtNLM"/>
    </source>
</evidence>
<accession>A0A383CJ04</accession>
<dbReference type="SUPFAM" id="SSF57997">
    <property type="entry name" value="Tropomyosin"/>
    <property type="match status" value="1"/>
</dbReference>
<feature type="coiled-coil region" evidence="1">
    <location>
        <begin position="161"/>
        <end position="195"/>
    </location>
</feature>
<feature type="non-terminal residue" evidence="2">
    <location>
        <position position="1"/>
    </location>
</feature>
<evidence type="ECO:0000256" key="1">
    <source>
        <dbReference type="SAM" id="Coils"/>
    </source>
</evidence>
<feature type="coiled-coil region" evidence="1">
    <location>
        <begin position="21"/>
        <end position="90"/>
    </location>
</feature>
<dbReference type="AlphaFoldDB" id="A0A383CJ04"/>
<protein>
    <recommendedName>
        <fullName evidence="3">Chromosome segregation protein SMC</fullName>
    </recommendedName>
</protein>
<gene>
    <name evidence="2" type="ORF">METZ01_LOCUS484978</name>
</gene>
<reference evidence="2" key="1">
    <citation type="submission" date="2018-05" db="EMBL/GenBank/DDBJ databases">
        <authorList>
            <person name="Lanie J.A."/>
            <person name="Ng W.-L."/>
            <person name="Kazmierczak K.M."/>
            <person name="Andrzejewski T.M."/>
            <person name="Davidsen T.M."/>
            <person name="Wayne K.J."/>
            <person name="Tettelin H."/>
            <person name="Glass J.I."/>
            <person name="Rusch D."/>
            <person name="Podicherti R."/>
            <person name="Tsui H.-C.T."/>
            <person name="Winkler M.E."/>
        </authorList>
    </citation>
    <scope>NUCLEOTIDE SEQUENCE</scope>
</reference>
<dbReference type="Gene3D" id="1.10.287.1490">
    <property type="match status" value="1"/>
</dbReference>
<feature type="non-terminal residue" evidence="2">
    <location>
        <position position="240"/>
    </location>
</feature>
<name>A0A383CJ04_9ZZZZ</name>
<organism evidence="2">
    <name type="scientific">marine metagenome</name>
    <dbReference type="NCBI Taxonomy" id="408172"/>
    <lineage>
        <taxon>unclassified sequences</taxon>
        <taxon>metagenomes</taxon>
        <taxon>ecological metagenomes</taxon>
    </lineage>
</organism>